<evidence type="ECO:0000313" key="2">
    <source>
        <dbReference type="EMBL" id="EKX34578.1"/>
    </source>
</evidence>
<evidence type="ECO:0000256" key="1">
    <source>
        <dbReference type="SAM" id="MobiDB-lite"/>
    </source>
</evidence>
<keyword evidence="4" id="KW-1185">Reference proteome</keyword>
<sequence>MKLKYFDCQTCEERQVAGLLKETQRLNGNGGVPGQHLHFSSLTSASRPDALTRILTAGPPRNLTVSTRLAPAPATMSRAQTPRSYTPRQWTGGTLAPARDLQEADQGAFLRSQSVQSAPSAAPSSLALNLRGSLFSSNQTILLQRAITQYTPRINAMLRRKEKNKPGQVVNSRDEDHEQLALALDALDSSCSVELDNIYASLSREASPETNGADYEQEEEGKQKEQHAPLSLTVAQPAADYLPHATAGSSEDSSVSVSGRTSQDHEQQLVVAAEEQEKDIAPARGQLLGNLREFPRPMRGAAGQVTDKKEGKSKWGLGVGGRGLEATSYKGVSLKGSASYSSPLGENIRLILRRRMPDLLSQREKERTGHRPSSAESKRTTQVPRIKRSRSQCSHMKDSTNTVHQLDTRADPKLEAQGGRRNFKELYQRPTVKFSQPVT</sequence>
<reference evidence="3" key="3">
    <citation type="submission" date="2015-06" db="UniProtKB">
        <authorList>
            <consortium name="EnsemblProtists"/>
        </authorList>
    </citation>
    <scope>IDENTIFICATION</scope>
</reference>
<dbReference type="AlphaFoldDB" id="L1IEC1"/>
<reference evidence="4" key="2">
    <citation type="submission" date="2012-11" db="EMBL/GenBank/DDBJ databases">
        <authorList>
            <person name="Kuo A."/>
            <person name="Curtis B.A."/>
            <person name="Tanifuji G."/>
            <person name="Burki F."/>
            <person name="Gruber A."/>
            <person name="Irimia M."/>
            <person name="Maruyama S."/>
            <person name="Arias M.C."/>
            <person name="Ball S.G."/>
            <person name="Gile G.H."/>
            <person name="Hirakawa Y."/>
            <person name="Hopkins J.F."/>
            <person name="Rensing S.A."/>
            <person name="Schmutz J."/>
            <person name="Symeonidi A."/>
            <person name="Elias M."/>
            <person name="Eveleigh R.J."/>
            <person name="Herman E.K."/>
            <person name="Klute M.J."/>
            <person name="Nakayama T."/>
            <person name="Obornik M."/>
            <person name="Reyes-Prieto A."/>
            <person name="Armbrust E.V."/>
            <person name="Aves S.J."/>
            <person name="Beiko R.G."/>
            <person name="Coutinho P."/>
            <person name="Dacks J.B."/>
            <person name="Durnford D.G."/>
            <person name="Fast N.M."/>
            <person name="Green B.R."/>
            <person name="Grisdale C."/>
            <person name="Hempe F."/>
            <person name="Henrissat B."/>
            <person name="Hoppner M.P."/>
            <person name="Ishida K.-I."/>
            <person name="Kim E."/>
            <person name="Koreny L."/>
            <person name="Kroth P.G."/>
            <person name="Liu Y."/>
            <person name="Malik S.-B."/>
            <person name="Maier U.G."/>
            <person name="McRose D."/>
            <person name="Mock T."/>
            <person name="Neilson J.A."/>
            <person name="Onodera N.T."/>
            <person name="Poole A.M."/>
            <person name="Pritham E.J."/>
            <person name="Richards T.A."/>
            <person name="Rocap G."/>
            <person name="Roy S.W."/>
            <person name="Sarai C."/>
            <person name="Schaack S."/>
            <person name="Shirato S."/>
            <person name="Slamovits C.H."/>
            <person name="Spencer D.F."/>
            <person name="Suzuki S."/>
            <person name="Worden A.Z."/>
            <person name="Zauner S."/>
            <person name="Barry K."/>
            <person name="Bell C."/>
            <person name="Bharti A.K."/>
            <person name="Crow J.A."/>
            <person name="Grimwood J."/>
            <person name="Kramer R."/>
            <person name="Lindquist E."/>
            <person name="Lucas S."/>
            <person name="Salamov A."/>
            <person name="McFadden G.I."/>
            <person name="Lane C.E."/>
            <person name="Keeling P.J."/>
            <person name="Gray M.W."/>
            <person name="Grigoriev I.V."/>
            <person name="Archibald J.M."/>
        </authorList>
    </citation>
    <scope>NUCLEOTIDE SEQUENCE</scope>
    <source>
        <strain evidence="4">CCMP2712</strain>
    </source>
</reference>
<evidence type="ECO:0000313" key="3">
    <source>
        <dbReference type="EnsemblProtists" id="EKX34578"/>
    </source>
</evidence>
<feature type="region of interest" description="Disordered" evidence="1">
    <location>
        <begin position="360"/>
        <end position="439"/>
    </location>
</feature>
<proteinExistence type="predicted"/>
<name>L1IEC1_GUITC</name>
<dbReference type="Proteomes" id="UP000011087">
    <property type="component" value="Unassembled WGS sequence"/>
</dbReference>
<feature type="region of interest" description="Disordered" evidence="1">
    <location>
        <begin position="71"/>
        <end position="93"/>
    </location>
</feature>
<evidence type="ECO:0000313" key="4">
    <source>
        <dbReference type="Proteomes" id="UP000011087"/>
    </source>
</evidence>
<organism evidence="2">
    <name type="scientific">Guillardia theta (strain CCMP2712)</name>
    <name type="common">Cryptophyte</name>
    <dbReference type="NCBI Taxonomy" id="905079"/>
    <lineage>
        <taxon>Eukaryota</taxon>
        <taxon>Cryptophyceae</taxon>
        <taxon>Pyrenomonadales</taxon>
        <taxon>Geminigeraceae</taxon>
        <taxon>Guillardia</taxon>
    </lineage>
</organism>
<dbReference type="EMBL" id="JH993106">
    <property type="protein sequence ID" value="EKX34578.1"/>
    <property type="molecule type" value="Genomic_DNA"/>
</dbReference>
<feature type="region of interest" description="Disordered" evidence="1">
    <location>
        <begin position="202"/>
        <end position="228"/>
    </location>
</feature>
<protein>
    <submittedName>
        <fullName evidence="2 3">Uncharacterized protein</fullName>
    </submittedName>
</protein>
<feature type="compositionally biased region" description="Polar residues" evidence="1">
    <location>
        <begin position="77"/>
        <end position="92"/>
    </location>
</feature>
<dbReference type="HOGENOM" id="CLU_624770_0_0_1"/>
<dbReference type="GeneID" id="17291337"/>
<dbReference type="KEGG" id="gtt:GUITHDRAFT_147101"/>
<feature type="compositionally biased region" description="Polar residues" evidence="1">
    <location>
        <begin position="391"/>
        <end position="405"/>
    </location>
</feature>
<gene>
    <name evidence="2" type="ORF">GUITHDRAFT_147101</name>
</gene>
<dbReference type="PaxDb" id="55529-EKX34578"/>
<feature type="compositionally biased region" description="Basic and acidic residues" evidence="1">
    <location>
        <begin position="360"/>
        <end position="369"/>
    </location>
</feature>
<reference evidence="2 4" key="1">
    <citation type="journal article" date="2012" name="Nature">
        <title>Algal genomes reveal evolutionary mosaicism and the fate of nucleomorphs.</title>
        <authorList>
            <consortium name="DOE Joint Genome Institute"/>
            <person name="Curtis B.A."/>
            <person name="Tanifuji G."/>
            <person name="Burki F."/>
            <person name="Gruber A."/>
            <person name="Irimia M."/>
            <person name="Maruyama S."/>
            <person name="Arias M.C."/>
            <person name="Ball S.G."/>
            <person name="Gile G.H."/>
            <person name="Hirakawa Y."/>
            <person name="Hopkins J.F."/>
            <person name="Kuo A."/>
            <person name="Rensing S.A."/>
            <person name="Schmutz J."/>
            <person name="Symeonidi A."/>
            <person name="Elias M."/>
            <person name="Eveleigh R.J."/>
            <person name="Herman E.K."/>
            <person name="Klute M.J."/>
            <person name="Nakayama T."/>
            <person name="Obornik M."/>
            <person name="Reyes-Prieto A."/>
            <person name="Armbrust E.V."/>
            <person name="Aves S.J."/>
            <person name="Beiko R.G."/>
            <person name="Coutinho P."/>
            <person name="Dacks J.B."/>
            <person name="Durnford D.G."/>
            <person name="Fast N.M."/>
            <person name="Green B.R."/>
            <person name="Grisdale C.J."/>
            <person name="Hempel F."/>
            <person name="Henrissat B."/>
            <person name="Hoppner M.P."/>
            <person name="Ishida K."/>
            <person name="Kim E."/>
            <person name="Koreny L."/>
            <person name="Kroth P.G."/>
            <person name="Liu Y."/>
            <person name="Malik S.B."/>
            <person name="Maier U.G."/>
            <person name="McRose D."/>
            <person name="Mock T."/>
            <person name="Neilson J.A."/>
            <person name="Onodera N.T."/>
            <person name="Poole A.M."/>
            <person name="Pritham E.J."/>
            <person name="Richards T.A."/>
            <person name="Rocap G."/>
            <person name="Roy S.W."/>
            <person name="Sarai C."/>
            <person name="Schaack S."/>
            <person name="Shirato S."/>
            <person name="Slamovits C.H."/>
            <person name="Spencer D.F."/>
            <person name="Suzuki S."/>
            <person name="Worden A.Z."/>
            <person name="Zauner S."/>
            <person name="Barry K."/>
            <person name="Bell C."/>
            <person name="Bharti A.K."/>
            <person name="Crow J.A."/>
            <person name="Grimwood J."/>
            <person name="Kramer R."/>
            <person name="Lindquist E."/>
            <person name="Lucas S."/>
            <person name="Salamov A."/>
            <person name="McFadden G.I."/>
            <person name="Lane C.E."/>
            <person name="Keeling P.J."/>
            <person name="Gray M.W."/>
            <person name="Grigoriev I.V."/>
            <person name="Archibald J.M."/>
        </authorList>
    </citation>
    <scope>NUCLEOTIDE SEQUENCE</scope>
    <source>
        <strain evidence="2 4">CCMP2712</strain>
    </source>
</reference>
<accession>L1IEC1</accession>
<dbReference type="EnsemblProtists" id="EKX34578">
    <property type="protein sequence ID" value="EKX34578"/>
    <property type="gene ID" value="GUITHDRAFT_147101"/>
</dbReference>
<dbReference type="RefSeq" id="XP_005821558.1">
    <property type="nucleotide sequence ID" value="XM_005821501.1"/>
</dbReference>